<organism evidence="4 5">
    <name type="scientific">Staphylococcus intermedius NCTC 11048</name>
    <dbReference type="NCBI Taxonomy" id="1141106"/>
    <lineage>
        <taxon>Bacteria</taxon>
        <taxon>Bacillati</taxon>
        <taxon>Bacillota</taxon>
        <taxon>Bacilli</taxon>
        <taxon>Bacillales</taxon>
        <taxon>Staphylococcaceae</taxon>
        <taxon>Staphylococcus</taxon>
        <taxon>Staphylococcus intermedius group</taxon>
    </lineage>
</organism>
<evidence type="ECO:0000313" key="4">
    <source>
        <dbReference type="EMBL" id="SUM45854.1"/>
    </source>
</evidence>
<dbReference type="AlphaFoldDB" id="A0A380G3Y0"/>
<dbReference type="SUPFAM" id="SSF46785">
    <property type="entry name" value="Winged helix' DNA-binding domain"/>
    <property type="match status" value="1"/>
</dbReference>
<gene>
    <name evidence="4" type="primary">yeiL</name>
    <name evidence="4" type="ORF">NCTC11048_00845</name>
</gene>
<dbReference type="InterPro" id="IPR018490">
    <property type="entry name" value="cNMP-bd_dom_sf"/>
</dbReference>
<protein>
    <recommendedName>
        <fullName evidence="1">HTH-type transcriptional regulator ArcR</fullName>
    </recommendedName>
</protein>
<keyword evidence="5" id="KW-1185">Reference proteome</keyword>
<evidence type="ECO:0000259" key="3">
    <source>
        <dbReference type="PROSITE" id="PS50042"/>
    </source>
</evidence>
<feature type="domain" description="Cyclic nucleotide-binding" evidence="3">
    <location>
        <begin position="1"/>
        <end position="95"/>
    </location>
</feature>
<evidence type="ECO:0000313" key="5">
    <source>
        <dbReference type="Proteomes" id="UP000255549"/>
    </source>
</evidence>
<dbReference type="Gene3D" id="2.60.120.10">
    <property type="entry name" value="Jelly Rolls"/>
    <property type="match status" value="1"/>
</dbReference>
<name>A0A380G3Y0_STAIN</name>
<sequence>MLSDEYTSENNLYLIEKGIFKIYEYHKNGKISLIQYLEKGDLIGELGLLGVEAEKKVVTSHGNSRVLKIKSHVYEDFLKENPVFLKYLSVNLATKLFARTHHFTEMQQYKLKPRLLMHIKRTHIEGSVDENFTYLSQYLGTSYRHLMFTLKALIDEGIIEKRDHIYQVNSFEKLNKAIEKYEV</sequence>
<dbReference type="SUPFAM" id="SSF51206">
    <property type="entry name" value="cAMP-binding domain-like"/>
    <property type="match status" value="1"/>
</dbReference>
<reference evidence="4 5" key="1">
    <citation type="submission" date="2018-06" db="EMBL/GenBank/DDBJ databases">
        <authorList>
            <consortium name="Pathogen Informatics"/>
            <person name="Doyle S."/>
        </authorList>
    </citation>
    <scope>NUCLEOTIDE SEQUENCE [LARGE SCALE GENOMIC DNA]</scope>
    <source>
        <strain evidence="5">NCTC 11048</strain>
    </source>
</reference>
<dbReference type="STRING" id="1141106.GCA_000308095_00220"/>
<evidence type="ECO:0000256" key="1">
    <source>
        <dbReference type="ARBA" id="ARBA00020091"/>
    </source>
</evidence>
<evidence type="ECO:0000256" key="2">
    <source>
        <dbReference type="ARBA" id="ARBA00023159"/>
    </source>
</evidence>
<dbReference type="InterPro" id="IPR014710">
    <property type="entry name" value="RmlC-like_jellyroll"/>
</dbReference>
<dbReference type="InterPro" id="IPR000595">
    <property type="entry name" value="cNMP-bd_dom"/>
</dbReference>
<keyword evidence="2" id="KW-0010">Activator</keyword>
<dbReference type="Pfam" id="PF00027">
    <property type="entry name" value="cNMP_binding"/>
    <property type="match status" value="1"/>
</dbReference>
<accession>A0A380G3Y0</accession>
<dbReference type="Proteomes" id="UP000255549">
    <property type="component" value="Unassembled WGS sequence"/>
</dbReference>
<dbReference type="EMBL" id="UHDP01000003">
    <property type="protein sequence ID" value="SUM45854.1"/>
    <property type="molecule type" value="Genomic_DNA"/>
</dbReference>
<proteinExistence type="predicted"/>
<dbReference type="PROSITE" id="PS50042">
    <property type="entry name" value="CNMP_BINDING_3"/>
    <property type="match status" value="1"/>
</dbReference>
<dbReference type="CDD" id="cd00038">
    <property type="entry name" value="CAP_ED"/>
    <property type="match status" value="1"/>
</dbReference>
<dbReference type="InterPro" id="IPR036390">
    <property type="entry name" value="WH_DNA-bd_sf"/>
</dbReference>